<evidence type="ECO:0000313" key="4">
    <source>
        <dbReference type="Proteomes" id="UP000256709"/>
    </source>
</evidence>
<evidence type="ECO:0000313" key="3">
    <source>
        <dbReference type="EMBL" id="RFA11634.1"/>
    </source>
</evidence>
<dbReference type="Proteomes" id="UP000256709">
    <property type="component" value="Unassembled WGS sequence"/>
</dbReference>
<name>A0A3E0VNQ6_9MICO</name>
<organism evidence="3 4">
    <name type="scientific">Subtercola boreus</name>
    <dbReference type="NCBI Taxonomy" id="120213"/>
    <lineage>
        <taxon>Bacteria</taxon>
        <taxon>Bacillati</taxon>
        <taxon>Actinomycetota</taxon>
        <taxon>Actinomycetes</taxon>
        <taxon>Micrococcales</taxon>
        <taxon>Microbacteriaceae</taxon>
        <taxon>Subtercola</taxon>
    </lineage>
</organism>
<feature type="compositionally biased region" description="Low complexity" evidence="1">
    <location>
        <begin position="13"/>
        <end position="26"/>
    </location>
</feature>
<keyword evidence="2" id="KW-1133">Transmembrane helix</keyword>
<reference evidence="3 4" key="1">
    <citation type="submission" date="2017-04" db="EMBL/GenBank/DDBJ databases">
        <title>Comparative genome analysis of Subtercola boreus.</title>
        <authorList>
            <person name="Cho Y.-J."/>
            <person name="Cho A."/>
            <person name="Kim O.-S."/>
            <person name="Lee J.-I."/>
        </authorList>
    </citation>
    <scope>NUCLEOTIDE SEQUENCE [LARGE SCALE GENOMIC DNA]</scope>
    <source>
        <strain evidence="3 4">P27444</strain>
    </source>
</reference>
<gene>
    <name evidence="3" type="ORF">B7R21_12480</name>
</gene>
<feature type="region of interest" description="Disordered" evidence="1">
    <location>
        <begin position="74"/>
        <end position="96"/>
    </location>
</feature>
<feature type="region of interest" description="Disordered" evidence="1">
    <location>
        <begin position="1"/>
        <end position="29"/>
    </location>
</feature>
<keyword evidence="2" id="KW-0472">Membrane</keyword>
<proteinExistence type="predicted"/>
<keyword evidence="2" id="KW-0812">Transmembrane</keyword>
<feature type="compositionally biased region" description="Basic and acidic residues" evidence="1">
    <location>
        <begin position="74"/>
        <end position="83"/>
    </location>
</feature>
<protein>
    <submittedName>
        <fullName evidence="3">Uncharacterized protein</fullName>
    </submittedName>
</protein>
<dbReference type="OrthoDB" id="5122705at2"/>
<dbReference type="AlphaFoldDB" id="A0A3E0VNQ6"/>
<evidence type="ECO:0000256" key="1">
    <source>
        <dbReference type="SAM" id="MobiDB-lite"/>
    </source>
</evidence>
<evidence type="ECO:0000256" key="2">
    <source>
        <dbReference type="SAM" id="Phobius"/>
    </source>
</evidence>
<feature type="transmembrane region" description="Helical" evidence="2">
    <location>
        <begin position="33"/>
        <end position="54"/>
    </location>
</feature>
<dbReference type="EMBL" id="NBXA01000023">
    <property type="protein sequence ID" value="RFA11634.1"/>
    <property type="molecule type" value="Genomic_DNA"/>
</dbReference>
<sequence>MHTAIGTALGWLAEVTPEPTPTTAPAFNPDTVTPGTIGFIVTLGVMVLAVLLIIDMTRRVRRVNMRAQVAEKLDAEEAARAAADRGPGAKGLDAKK</sequence>
<accession>A0A3E0VNQ6</accession>
<comment type="caution">
    <text evidence="3">The sequence shown here is derived from an EMBL/GenBank/DDBJ whole genome shotgun (WGS) entry which is preliminary data.</text>
</comment>